<protein>
    <recommendedName>
        <fullName evidence="4">DUF2871 domain-containing protein</fullName>
    </recommendedName>
</protein>
<gene>
    <name evidence="2" type="ORF">RT41_GL000290</name>
</gene>
<reference evidence="2 3" key="1">
    <citation type="submission" date="2014-12" db="EMBL/GenBank/DDBJ databases">
        <title>Draft genome sequences of 10 type strains of Lactococcus.</title>
        <authorList>
            <person name="Sun Z."/>
            <person name="Zhong Z."/>
            <person name="Liu W."/>
            <person name="Zhang W."/>
            <person name="Zhang H."/>
        </authorList>
    </citation>
    <scope>NUCLEOTIDE SEQUENCE [LARGE SCALE GENOMIC DNA]</scope>
    <source>
        <strain evidence="2 3">JCM 16395</strain>
    </source>
</reference>
<evidence type="ECO:0008006" key="4">
    <source>
        <dbReference type="Google" id="ProtNLM"/>
    </source>
</evidence>
<proteinExistence type="predicted"/>
<sequence length="137" mass="15532">MKKVMNTSIIYFIIAMASGVFYRDFTKFNNFNGQTVLAVLHTHLLVLGTAVFLFIALLYKMTDLEHNRLYKYFYPIYNISFGLMIIMMTVRGVLQVKAVELSHGMDAMISGMAGLSHIGIMIAVLLLLFGIKKELLK</sequence>
<keyword evidence="3" id="KW-1185">Reference proteome</keyword>
<keyword evidence="1" id="KW-1133">Transmembrane helix</keyword>
<dbReference type="AlphaFoldDB" id="A0A2A5RQ27"/>
<keyword evidence="1" id="KW-0812">Transmembrane</keyword>
<evidence type="ECO:0000313" key="2">
    <source>
        <dbReference type="EMBL" id="PCS01526.1"/>
    </source>
</evidence>
<feature type="transmembrane region" description="Helical" evidence="1">
    <location>
        <begin position="37"/>
        <end position="60"/>
    </location>
</feature>
<keyword evidence="1" id="KW-0472">Membrane</keyword>
<dbReference type="Pfam" id="PF11070">
    <property type="entry name" value="DUF2871"/>
    <property type="match status" value="1"/>
</dbReference>
<comment type="caution">
    <text evidence="2">The sequence shown here is derived from an EMBL/GenBank/DDBJ whole genome shotgun (WGS) entry which is preliminary data.</text>
</comment>
<organism evidence="2 3">
    <name type="scientific">Lactococcus fujiensis JCM 16395</name>
    <dbReference type="NCBI Taxonomy" id="1291764"/>
    <lineage>
        <taxon>Bacteria</taxon>
        <taxon>Bacillati</taxon>
        <taxon>Bacillota</taxon>
        <taxon>Bacilli</taxon>
        <taxon>Lactobacillales</taxon>
        <taxon>Streptococcaceae</taxon>
        <taxon>Lactococcus</taxon>
    </lineage>
</organism>
<dbReference type="Proteomes" id="UP000218181">
    <property type="component" value="Unassembled WGS sequence"/>
</dbReference>
<feature type="transmembrane region" description="Helical" evidence="1">
    <location>
        <begin position="72"/>
        <end position="94"/>
    </location>
</feature>
<dbReference type="STRING" id="1291764.GCA_001311235_00152"/>
<dbReference type="EMBL" id="JXJU01000001">
    <property type="protein sequence ID" value="PCS01526.1"/>
    <property type="molecule type" value="Genomic_DNA"/>
</dbReference>
<feature type="transmembrane region" description="Helical" evidence="1">
    <location>
        <begin position="114"/>
        <end position="131"/>
    </location>
</feature>
<dbReference type="RefSeq" id="WP_096816949.1">
    <property type="nucleotide sequence ID" value="NZ_JXJU01000001.1"/>
</dbReference>
<evidence type="ECO:0000313" key="3">
    <source>
        <dbReference type="Proteomes" id="UP000218181"/>
    </source>
</evidence>
<dbReference type="InterPro" id="IPR021299">
    <property type="entry name" value="DUF2871"/>
</dbReference>
<feature type="transmembrane region" description="Helical" evidence="1">
    <location>
        <begin position="7"/>
        <end position="25"/>
    </location>
</feature>
<evidence type="ECO:0000256" key="1">
    <source>
        <dbReference type="SAM" id="Phobius"/>
    </source>
</evidence>
<accession>A0A2A5RQ27</accession>
<dbReference type="InterPro" id="IPR036927">
    <property type="entry name" value="Cyt_c_oxase-like_su1_sf"/>
</dbReference>
<dbReference type="OrthoDB" id="1644899at2"/>
<dbReference type="SUPFAM" id="SSF81442">
    <property type="entry name" value="Cytochrome c oxidase subunit I-like"/>
    <property type="match status" value="1"/>
</dbReference>
<name>A0A2A5RQ27_9LACT</name>
<dbReference type="Gene3D" id="1.20.210.10">
    <property type="entry name" value="Cytochrome c oxidase-like, subunit I domain"/>
    <property type="match status" value="1"/>
</dbReference>